<dbReference type="EMBL" id="JACAZH010000002">
    <property type="protein sequence ID" value="KAF7375191.1"/>
    <property type="molecule type" value="Genomic_DNA"/>
</dbReference>
<keyword evidence="1" id="KW-0472">Membrane</keyword>
<evidence type="ECO:0000313" key="3">
    <source>
        <dbReference type="Proteomes" id="UP000623467"/>
    </source>
</evidence>
<keyword evidence="1" id="KW-0812">Transmembrane</keyword>
<protein>
    <submittedName>
        <fullName evidence="2">Uncharacterized protein</fullName>
    </submittedName>
</protein>
<reference evidence="2" key="1">
    <citation type="submission" date="2020-05" db="EMBL/GenBank/DDBJ databases">
        <title>Mycena genomes resolve the evolution of fungal bioluminescence.</title>
        <authorList>
            <person name="Tsai I.J."/>
        </authorList>
    </citation>
    <scope>NUCLEOTIDE SEQUENCE</scope>
    <source>
        <strain evidence="2">160909Yilan</strain>
    </source>
</reference>
<evidence type="ECO:0000256" key="1">
    <source>
        <dbReference type="SAM" id="Phobius"/>
    </source>
</evidence>
<feature type="transmembrane region" description="Helical" evidence="1">
    <location>
        <begin position="61"/>
        <end position="88"/>
    </location>
</feature>
<sequence length="347" mass="38050">MGIHPCTLLKAAMGDQIFPLENSWYIGNTIFAILYGIQLCMFFMSAYFLSMGSRVDKGRYFYIGYSAVLLVLITIAMACNLFFGQMMWIQHRDDQGGPIGYFNANIAAWYNTFGTAADVTANALADGLMLYRTYVFWNSRPWIVAFPALIFLASTSMSIAATIQSGLPGGDFFHGTTVNFTVPWLILTITFNILTTSMIALRLAFISRTMRNVLSKERAQVYTGVIAILVESALPFTLLGIGYLITYIRQVPQALAFADIWGAFAGLSPQAIILRVAMGSAWNKEKVTQYGTSAGSVVVFGSQAHGTPLQTFRKDGSTIGSTVVASVNNSTNVLSPKKSHLNFEEEV</sequence>
<dbReference type="Proteomes" id="UP000623467">
    <property type="component" value="Unassembled WGS sequence"/>
</dbReference>
<feature type="transmembrane region" description="Helical" evidence="1">
    <location>
        <begin position="254"/>
        <end position="277"/>
    </location>
</feature>
<keyword evidence="1" id="KW-1133">Transmembrane helix</keyword>
<name>A0A8H7DL36_9AGAR</name>
<keyword evidence="3" id="KW-1185">Reference proteome</keyword>
<dbReference type="AlphaFoldDB" id="A0A8H7DL36"/>
<proteinExistence type="predicted"/>
<feature type="transmembrane region" description="Helical" evidence="1">
    <location>
        <begin position="184"/>
        <end position="205"/>
    </location>
</feature>
<evidence type="ECO:0000313" key="2">
    <source>
        <dbReference type="EMBL" id="KAF7375191.1"/>
    </source>
</evidence>
<feature type="transmembrane region" description="Helical" evidence="1">
    <location>
        <begin position="225"/>
        <end position="248"/>
    </location>
</feature>
<gene>
    <name evidence="2" type="ORF">MSAN_00405700</name>
</gene>
<accession>A0A8H7DL36</accession>
<dbReference type="OrthoDB" id="2796825at2759"/>
<organism evidence="2 3">
    <name type="scientific">Mycena sanguinolenta</name>
    <dbReference type="NCBI Taxonomy" id="230812"/>
    <lineage>
        <taxon>Eukaryota</taxon>
        <taxon>Fungi</taxon>
        <taxon>Dikarya</taxon>
        <taxon>Basidiomycota</taxon>
        <taxon>Agaricomycotina</taxon>
        <taxon>Agaricomycetes</taxon>
        <taxon>Agaricomycetidae</taxon>
        <taxon>Agaricales</taxon>
        <taxon>Marasmiineae</taxon>
        <taxon>Mycenaceae</taxon>
        <taxon>Mycena</taxon>
    </lineage>
</organism>
<feature type="transmembrane region" description="Helical" evidence="1">
    <location>
        <begin position="143"/>
        <end position="164"/>
    </location>
</feature>
<feature type="transmembrane region" description="Helical" evidence="1">
    <location>
        <begin position="24"/>
        <end position="49"/>
    </location>
</feature>
<comment type="caution">
    <text evidence="2">The sequence shown here is derived from an EMBL/GenBank/DDBJ whole genome shotgun (WGS) entry which is preliminary data.</text>
</comment>